<dbReference type="SMART" id="SM00065">
    <property type="entry name" value="GAF"/>
    <property type="match status" value="1"/>
</dbReference>
<evidence type="ECO:0000259" key="4">
    <source>
        <dbReference type="SMART" id="SM00065"/>
    </source>
</evidence>
<evidence type="ECO:0000256" key="3">
    <source>
        <dbReference type="SAM" id="MobiDB-lite"/>
    </source>
</evidence>
<feature type="region of interest" description="Disordered" evidence="3">
    <location>
        <begin position="342"/>
        <end position="362"/>
    </location>
</feature>
<evidence type="ECO:0000313" key="5">
    <source>
        <dbReference type="EMBL" id="GLJ67781.1"/>
    </source>
</evidence>
<dbReference type="Gene3D" id="1.10.10.2840">
    <property type="entry name" value="PucR C-terminal helix-turn-helix domain"/>
    <property type="match status" value="1"/>
</dbReference>
<dbReference type="InterPro" id="IPR025736">
    <property type="entry name" value="PucR_C-HTH_dom"/>
</dbReference>
<dbReference type="Proteomes" id="UP001142292">
    <property type="component" value="Unassembled WGS sequence"/>
</dbReference>
<gene>
    <name evidence="5" type="ORF">GCM10017579_18170</name>
</gene>
<dbReference type="InterPro" id="IPR029016">
    <property type="entry name" value="GAF-like_dom_sf"/>
</dbReference>
<proteinExistence type="inferred from homology"/>
<dbReference type="InterPro" id="IPR003018">
    <property type="entry name" value="GAF"/>
</dbReference>
<dbReference type="PANTHER" id="PTHR33744:SF1">
    <property type="entry name" value="DNA-BINDING TRANSCRIPTIONAL ACTIVATOR ADER"/>
    <property type="match status" value="1"/>
</dbReference>
<dbReference type="InterPro" id="IPR041522">
    <property type="entry name" value="CdaR_GGDEF"/>
</dbReference>
<name>A0ABQ5SVA5_9ACTN</name>
<evidence type="ECO:0000256" key="2">
    <source>
        <dbReference type="SAM" id="Coils"/>
    </source>
</evidence>
<dbReference type="InterPro" id="IPR042070">
    <property type="entry name" value="PucR_C-HTH_sf"/>
</dbReference>
<dbReference type="Pfam" id="PF13556">
    <property type="entry name" value="HTH_30"/>
    <property type="match status" value="1"/>
</dbReference>
<organism evidence="5 6">
    <name type="scientific">Nocardioides luteus</name>
    <dbReference type="NCBI Taxonomy" id="1844"/>
    <lineage>
        <taxon>Bacteria</taxon>
        <taxon>Bacillati</taxon>
        <taxon>Actinomycetota</taxon>
        <taxon>Actinomycetes</taxon>
        <taxon>Propionibacteriales</taxon>
        <taxon>Nocardioidaceae</taxon>
        <taxon>Nocardioides</taxon>
    </lineage>
</organism>
<sequence>MVAFLELLAGDAAEADFEGPSEVARAAGATPQELERIDYAKGLALQVRATLEERRRREGELGALFESANDLAMLTNLEAVLQAIVTRAKQLLNTDVAYLTLNDERRGEYMRVTEGIRTHAFRTTRIPYGIGLGGLVAQATKPYSTADYIPDERFRHAPDIDAAVSGEGIRAIIGVPLLLGTQVIGVLFAANRTVTPFGAEASALLVSLAAHAAIAVDKARLLEETRAAVAELEVTTRELQTRNEAVERAADAHDRLTRIVVEGGGVDDVVRSVAEVLGARVVVLDLSGDTIASSAPDQAVSDYEAAVSRRSLDLSRTAGSSDIYATPVLAGAEQLGSMLLGPREVDRDDGDPSTGSGHRLDDGDQRILERAALVTALLLLFRRSVAEAEGRVRGELLDELLSGTTPAPETLRERGRLLQADLSRPYAVVVADVPGDRARVGQAATFVAATHDGFAAVRQGQVVLIFPDCDARSAGELVVEGLRLSAGAPVTVGAAGPVPGPLSSPDAVVQGYEEARRCLAAAMTLGREGQVVTADDLGFVGLLLGSDGHPAAYVTSRLGPVIDYDAAKGSKLVETLRAYFAADRNLTRTAAALHVHVNTVTQRLERVTRLLGKGWQEPERQLEVQLALRLHQLVA</sequence>
<feature type="domain" description="GAF" evidence="4">
    <location>
        <begin position="76"/>
        <end position="226"/>
    </location>
</feature>
<dbReference type="Gene3D" id="3.30.450.40">
    <property type="match status" value="1"/>
</dbReference>
<comment type="caution">
    <text evidence="5">The sequence shown here is derived from an EMBL/GenBank/DDBJ whole genome shotgun (WGS) entry which is preliminary data.</text>
</comment>
<dbReference type="InterPro" id="IPR051448">
    <property type="entry name" value="CdaR-like_regulators"/>
</dbReference>
<dbReference type="SUPFAM" id="SSF55781">
    <property type="entry name" value="GAF domain-like"/>
    <property type="match status" value="1"/>
</dbReference>
<keyword evidence="2" id="KW-0175">Coiled coil</keyword>
<feature type="coiled-coil region" evidence="2">
    <location>
        <begin position="222"/>
        <end position="249"/>
    </location>
</feature>
<evidence type="ECO:0000256" key="1">
    <source>
        <dbReference type="ARBA" id="ARBA00006754"/>
    </source>
</evidence>
<accession>A0ABQ5SVA5</accession>
<reference evidence="5" key="1">
    <citation type="journal article" date="2014" name="Int. J. Syst. Evol. Microbiol.">
        <title>Complete genome of a new Firmicutes species belonging to the dominant human colonic microbiota ('Ruminococcus bicirculans') reveals two chromosomes and a selective capacity to utilize plant glucans.</title>
        <authorList>
            <consortium name="NISC Comparative Sequencing Program"/>
            <person name="Wegmann U."/>
            <person name="Louis P."/>
            <person name="Goesmann A."/>
            <person name="Henrissat B."/>
            <person name="Duncan S.H."/>
            <person name="Flint H.J."/>
        </authorList>
    </citation>
    <scope>NUCLEOTIDE SEQUENCE</scope>
    <source>
        <strain evidence="5">VKM Ac-1246</strain>
    </source>
</reference>
<reference evidence="5" key="2">
    <citation type="submission" date="2023-01" db="EMBL/GenBank/DDBJ databases">
        <authorList>
            <person name="Sun Q."/>
            <person name="Evtushenko L."/>
        </authorList>
    </citation>
    <scope>NUCLEOTIDE SEQUENCE</scope>
    <source>
        <strain evidence="5">VKM Ac-1246</strain>
    </source>
</reference>
<dbReference type="Pfam" id="PF17853">
    <property type="entry name" value="GGDEF_2"/>
    <property type="match status" value="1"/>
</dbReference>
<keyword evidence="6" id="KW-1185">Reference proteome</keyword>
<protein>
    <submittedName>
        <fullName evidence="5">Cyclic diguanylate phosphodiesterase</fullName>
    </submittedName>
</protein>
<evidence type="ECO:0000313" key="6">
    <source>
        <dbReference type="Proteomes" id="UP001142292"/>
    </source>
</evidence>
<dbReference type="EMBL" id="BSEL01000004">
    <property type="protein sequence ID" value="GLJ67781.1"/>
    <property type="molecule type" value="Genomic_DNA"/>
</dbReference>
<dbReference type="PANTHER" id="PTHR33744">
    <property type="entry name" value="CARBOHYDRATE DIACID REGULATOR"/>
    <property type="match status" value="1"/>
</dbReference>
<dbReference type="Pfam" id="PF01590">
    <property type="entry name" value="GAF"/>
    <property type="match status" value="1"/>
</dbReference>
<comment type="similarity">
    <text evidence="1">Belongs to the CdaR family.</text>
</comment>